<dbReference type="SUPFAM" id="SSF46785">
    <property type="entry name" value="Winged helix' DNA-binding domain"/>
    <property type="match status" value="1"/>
</dbReference>
<keyword evidence="2" id="KW-0805">Transcription regulation</keyword>
<gene>
    <name evidence="6" type="ORF">G8O29_00280</name>
</gene>
<dbReference type="PANTHER" id="PTHR30126:SF21">
    <property type="entry name" value="TRANSCRIPTIONAL REGULATOR-RELATED"/>
    <property type="match status" value="1"/>
</dbReference>
<accession>A0ABX0G1L6</accession>
<dbReference type="Gene3D" id="3.40.190.10">
    <property type="entry name" value="Periplasmic binding protein-like II"/>
    <property type="match status" value="1"/>
</dbReference>
<dbReference type="Pfam" id="PF03466">
    <property type="entry name" value="LysR_substrate"/>
    <property type="match status" value="1"/>
</dbReference>
<reference evidence="6 7" key="1">
    <citation type="journal article" date="2022" name="Microorganisms">
        <title>Genome Sequence and Characterization of a Xanthorhodopsin-Containing, Aerobic Anoxygenic Phototrophic Rhodobacter Species, Isolated from Mesophilic Conditions at Yellowstone National Park.</title>
        <authorList>
            <person name="Kyndt J.A."/>
            <person name="Robertson S."/>
            <person name="Shoffstall I.B."/>
            <person name="Ramaley R.F."/>
            <person name="Meyer T.E."/>
        </authorList>
    </citation>
    <scope>NUCLEOTIDE SEQUENCE [LARGE SCALE GENOMIC DNA]</scope>
    <source>
        <strain evidence="6 7">M37P</strain>
    </source>
</reference>
<evidence type="ECO:0000256" key="4">
    <source>
        <dbReference type="ARBA" id="ARBA00023163"/>
    </source>
</evidence>
<keyword evidence="4" id="KW-0804">Transcription</keyword>
<evidence type="ECO:0000313" key="7">
    <source>
        <dbReference type="Proteomes" id="UP001515660"/>
    </source>
</evidence>
<dbReference type="InterPro" id="IPR000847">
    <property type="entry name" value="LysR_HTH_N"/>
</dbReference>
<sequence length="293" mass="32389">MDLQLIKTFLEVSATGSFGAAAGRLFVTQSAVSLRIHRLEDQLGRPLFERTKAGVVLTAAGREFRGFATMILRNWEQARQRVSALDERARTLVIGAESTLWPRFGCRWIDRLRESHPELEIRAVLAEPDGLVQMALSGEVQAMLTHGPLDRPGLHSERLIEEQLVMVCPWAEATVESVASAYVLVDWGPEFLRFHETALPGLTNPRLTLGDGAMAAWFLRSRPCAAYIPTRLAHASLETGQLFAVQDAPGFSLVSWAVWRDDTDEGLRTVAEKALAETLAAVREDASEVLDQS</sequence>
<evidence type="ECO:0000256" key="2">
    <source>
        <dbReference type="ARBA" id="ARBA00023015"/>
    </source>
</evidence>
<dbReference type="Proteomes" id="UP001515660">
    <property type="component" value="Unassembled WGS sequence"/>
</dbReference>
<dbReference type="InterPro" id="IPR036390">
    <property type="entry name" value="WH_DNA-bd_sf"/>
</dbReference>
<organism evidence="6 7">
    <name type="scientific">Rhodobacter calidifons</name>
    <dbReference type="NCBI Taxonomy" id="2715277"/>
    <lineage>
        <taxon>Bacteria</taxon>
        <taxon>Pseudomonadati</taxon>
        <taxon>Pseudomonadota</taxon>
        <taxon>Alphaproteobacteria</taxon>
        <taxon>Rhodobacterales</taxon>
        <taxon>Rhodobacter group</taxon>
        <taxon>Rhodobacter</taxon>
    </lineage>
</organism>
<dbReference type="Pfam" id="PF00126">
    <property type="entry name" value="HTH_1"/>
    <property type="match status" value="1"/>
</dbReference>
<proteinExistence type="inferred from homology"/>
<evidence type="ECO:0000313" key="6">
    <source>
        <dbReference type="EMBL" id="NHB75174.1"/>
    </source>
</evidence>
<keyword evidence="3" id="KW-0238">DNA-binding</keyword>
<evidence type="ECO:0000256" key="3">
    <source>
        <dbReference type="ARBA" id="ARBA00023125"/>
    </source>
</evidence>
<feature type="domain" description="HTH lysR-type" evidence="5">
    <location>
        <begin position="1"/>
        <end position="58"/>
    </location>
</feature>
<dbReference type="CDD" id="cd05466">
    <property type="entry name" value="PBP2_LTTR_substrate"/>
    <property type="match status" value="1"/>
</dbReference>
<dbReference type="RefSeq" id="WP_166401234.1">
    <property type="nucleotide sequence ID" value="NZ_JAANHS010000001.1"/>
</dbReference>
<dbReference type="SUPFAM" id="SSF53850">
    <property type="entry name" value="Periplasmic binding protein-like II"/>
    <property type="match status" value="1"/>
</dbReference>
<dbReference type="InterPro" id="IPR036388">
    <property type="entry name" value="WH-like_DNA-bd_sf"/>
</dbReference>
<comment type="caution">
    <text evidence="6">The sequence shown here is derived from an EMBL/GenBank/DDBJ whole genome shotgun (WGS) entry which is preliminary data.</text>
</comment>
<comment type="similarity">
    <text evidence="1">Belongs to the LysR transcriptional regulatory family.</text>
</comment>
<evidence type="ECO:0000259" key="5">
    <source>
        <dbReference type="PROSITE" id="PS50931"/>
    </source>
</evidence>
<dbReference type="EMBL" id="JAANHS010000001">
    <property type="protein sequence ID" value="NHB75174.1"/>
    <property type="molecule type" value="Genomic_DNA"/>
</dbReference>
<dbReference type="Gene3D" id="1.10.10.10">
    <property type="entry name" value="Winged helix-like DNA-binding domain superfamily/Winged helix DNA-binding domain"/>
    <property type="match status" value="1"/>
</dbReference>
<dbReference type="PRINTS" id="PR00039">
    <property type="entry name" value="HTHLYSR"/>
</dbReference>
<evidence type="ECO:0000256" key="1">
    <source>
        <dbReference type="ARBA" id="ARBA00009437"/>
    </source>
</evidence>
<dbReference type="InterPro" id="IPR005119">
    <property type="entry name" value="LysR_subst-bd"/>
</dbReference>
<dbReference type="PROSITE" id="PS50931">
    <property type="entry name" value="HTH_LYSR"/>
    <property type="match status" value="1"/>
</dbReference>
<dbReference type="PANTHER" id="PTHR30126">
    <property type="entry name" value="HTH-TYPE TRANSCRIPTIONAL REGULATOR"/>
    <property type="match status" value="1"/>
</dbReference>
<protein>
    <submittedName>
        <fullName evidence="6">LysR family transcriptional regulator</fullName>
    </submittedName>
</protein>
<keyword evidence="7" id="KW-1185">Reference proteome</keyword>
<name>A0ABX0G1L6_9RHOB</name>